<protein>
    <recommendedName>
        <fullName evidence="4">TTF-type domain-containing protein</fullName>
    </recommendedName>
</protein>
<feature type="compositionally biased region" description="Low complexity" evidence="1">
    <location>
        <begin position="74"/>
        <end position="84"/>
    </location>
</feature>
<dbReference type="PANTHER" id="PTHR45749:SF23">
    <property type="entry name" value="ZINC FINGER MYM-TYPE PROTEIN 1-LIKE"/>
    <property type="match status" value="1"/>
</dbReference>
<gene>
    <name evidence="2" type="ORF">ILUMI_00699</name>
</gene>
<reference evidence="2" key="1">
    <citation type="submission" date="2019-08" db="EMBL/GenBank/DDBJ databases">
        <title>The genome of the North American firefly Photinus pyralis.</title>
        <authorList>
            <consortium name="Photinus pyralis genome working group"/>
            <person name="Fallon T.R."/>
            <person name="Sander Lower S.E."/>
            <person name="Weng J.-K."/>
        </authorList>
    </citation>
    <scope>NUCLEOTIDE SEQUENCE</scope>
    <source>
        <strain evidence="2">TRF0915ILg1</strain>
        <tissue evidence="2">Whole body</tissue>
    </source>
</reference>
<dbReference type="OrthoDB" id="6781995at2759"/>
<keyword evidence="3" id="KW-1185">Reference proteome</keyword>
<evidence type="ECO:0000313" key="3">
    <source>
        <dbReference type="Proteomes" id="UP000801492"/>
    </source>
</evidence>
<dbReference type="PANTHER" id="PTHR45749">
    <property type="match status" value="1"/>
</dbReference>
<comment type="caution">
    <text evidence="2">The sequence shown here is derived from an EMBL/GenBank/DDBJ whole genome shotgun (WGS) entry which is preliminary data.</text>
</comment>
<organism evidence="2 3">
    <name type="scientific">Ignelater luminosus</name>
    <name type="common">Cucubano</name>
    <name type="synonym">Pyrophorus luminosus</name>
    <dbReference type="NCBI Taxonomy" id="2038154"/>
    <lineage>
        <taxon>Eukaryota</taxon>
        <taxon>Metazoa</taxon>
        <taxon>Ecdysozoa</taxon>
        <taxon>Arthropoda</taxon>
        <taxon>Hexapoda</taxon>
        <taxon>Insecta</taxon>
        <taxon>Pterygota</taxon>
        <taxon>Neoptera</taxon>
        <taxon>Endopterygota</taxon>
        <taxon>Coleoptera</taxon>
        <taxon>Polyphaga</taxon>
        <taxon>Elateriformia</taxon>
        <taxon>Elateroidea</taxon>
        <taxon>Elateridae</taxon>
        <taxon>Agrypninae</taxon>
        <taxon>Pyrophorini</taxon>
        <taxon>Ignelater</taxon>
    </lineage>
</organism>
<feature type="region of interest" description="Disordered" evidence="1">
    <location>
        <begin position="20"/>
        <end position="84"/>
    </location>
</feature>
<proteinExistence type="predicted"/>
<evidence type="ECO:0000313" key="2">
    <source>
        <dbReference type="EMBL" id="KAF2905479.1"/>
    </source>
</evidence>
<name>A0A8K0DJW4_IGNLU</name>
<dbReference type="EMBL" id="VTPC01000527">
    <property type="protein sequence ID" value="KAF2905479.1"/>
    <property type="molecule type" value="Genomic_DNA"/>
</dbReference>
<evidence type="ECO:0000256" key="1">
    <source>
        <dbReference type="SAM" id="MobiDB-lite"/>
    </source>
</evidence>
<dbReference type="AlphaFoldDB" id="A0A8K0DJW4"/>
<evidence type="ECO:0008006" key="4">
    <source>
        <dbReference type="Google" id="ProtNLM"/>
    </source>
</evidence>
<feature type="compositionally biased region" description="Basic and acidic residues" evidence="1">
    <location>
        <begin position="34"/>
        <end position="52"/>
    </location>
</feature>
<sequence length="450" mass="51870">MPGALKTECTKTERGITCLQSLPHSKPKPGWDTPRYDIDAQTERYQAEDLNSRSRSLSAPRPQKALKDETDLNSAAQQQQSSVEQSTFEKTDIYVFDKKAVEESSISITVEDASQNQTLSNYQVQTTVNLNKDPALWEINDTLKDGFDENNSCDFSKSEKIYADQRRFLPVSIFQRKIKNNEVNDQNWLVYSESKRSVYCGPCLVFGPLENKTQFENEGFNDWKMQNTASEIDGRLDNLLHVQIDKEITYWRNVLKRVVAVVKRLCSRGLAFRGKNEKFDDPHNGNYRMILELLAEFDHFLASHIERFGNQGSTSYLSKTVCDDSTQRWQKLMTEIRKGKTLKRVNLTRWSARKDACRSLRDSWHEVLKILESIKDDCIEKPVTQNEATGILLNLEKLETAATTVDLITVADLYESLCKFFVDTRENFKYCEENAMELSVSKQYTKDMGK</sequence>
<dbReference type="Proteomes" id="UP000801492">
    <property type="component" value="Unassembled WGS sequence"/>
</dbReference>
<accession>A0A8K0DJW4</accession>